<dbReference type="EMBL" id="MU254235">
    <property type="protein sequence ID" value="KAG9241294.1"/>
    <property type="molecule type" value="Genomic_DNA"/>
</dbReference>
<evidence type="ECO:0000313" key="4">
    <source>
        <dbReference type="Proteomes" id="UP000887226"/>
    </source>
</evidence>
<gene>
    <name evidence="3" type="ORF">BJ878DRAFT_235171</name>
</gene>
<keyword evidence="1" id="KW-1133">Transmembrane helix</keyword>
<keyword evidence="1" id="KW-0472">Membrane</keyword>
<keyword evidence="2" id="KW-0732">Signal</keyword>
<evidence type="ECO:0000256" key="1">
    <source>
        <dbReference type="SAM" id="Phobius"/>
    </source>
</evidence>
<dbReference type="AlphaFoldDB" id="A0A9P7YWH9"/>
<name>A0A9P7YWH9_9HELO</name>
<organism evidence="3 4">
    <name type="scientific">Calycina marina</name>
    <dbReference type="NCBI Taxonomy" id="1763456"/>
    <lineage>
        <taxon>Eukaryota</taxon>
        <taxon>Fungi</taxon>
        <taxon>Dikarya</taxon>
        <taxon>Ascomycota</taxon>
        <taxon>Pezizomycotina</taxon>
        <taxon>Leotiomycetes</taxon>
        <taxon>Helotiales</taxon>
        <taxon>Pezizellaceae</taxon>
        <taxon>Calycina</taxon>
    </lineage>
</organism>
<feature type="chain" id="PRO_5040323993" evidence="2">
    <location>
        <begin position="17"/>
        <end position="208"/>
    </location>
</feature>
<evidence type="ECO:0000256" key="2">
    <source>
        <dbReference type="SAM" id="SignalP"/>
    </source>
</evidence>
<keyword evidence="4" id="KW-1185">Reference proteome</keyword>
<protein>
    <submittedName>
        <fullName evidence="3">Uncharacterized protein</fullName>
    </submittedName>
</protein>
<accession>A0A9P7YWH9</accession>
<proteinExistence type="predicted"/>
<feature type="transmembrane region" description="Helical" evidence="1">
    <location>
        <begin position="139"/>
        <end position="166"/>
    </location>
</feature>
<reference evidence="3" key="1">
    <citation type="journal article" date="2021" name="IMA Fungus">
        <title>Genomic characterization of three marine fungi, including Emericellopsis atlantica sp. nov. with signatures of a generalist lifestyle and marine biomass degradation.</title>
        <authorList>
            <person name="Hagestad O.C."/>
            <person name="Hou L."/>
            <person name="Andersen J.H."/>
            <person name="Hansen E.H."/>
            <person name="Altermark B."/>
            <person name="Li C."/>
            <person name="Kuhnert E."/>
            <person name="Cox R.J."/>
            <person name="Crous P.W."/>
            <person name="Spatafora J.W."/>
            <person name="Lail K."/>
            <person name="Amirebrahimi M."/>
            <person name="Lipzen A."/>
            <person name="Pangilinan J."/>
            <person name="Andreopoulos W."/>
            <person name="Hayes R.D."/>
            <person name="Ng V."/>
            <person name="Grigoriev I.V."/>
            <person name="Jackson S.A."/>
            <person name="Sutton T.D.S."/>
            <person name="Dobson A.D.W."/>
            <person name="Rama T."/>
        </authorList>
    </citation>
    <scope>NUCLEOTIDE SEQUENCE</scope>
    <source>
        <strain evidence="3">TRa3180A</strain>
    </source>
</reference>
<evidence type="ECO:0000313" key="3">
    <source>
        <dbReference type="EMBL" id="KAG9241294.1"/>
    </source>
</evidence>
<keyword evidence="1" id="KW-0812">Transmembrane</keyword>
<dbReference type="Proteomes" id="UP000887226">
    <property type="component" value="Unassembled WGS sequence"/>
</dbReference>
<feature type="signal peptide" evidence="2">
    <location>
        <begin position="1"/>
        <end position="16"/>
    </location>
</feature>
<sequence length="208" mass="23220">MAIALAVSVHVRALGAIYFLVSGEGNFGTTIRRLAPRHYGCRVARTTALSEQIDLSNPATFSQRETNLMNDTDNGMISTKLSKAHGMEKMRVPTHNFERLSPFLRHISITLFDTILHSGPCSTALGGLSGLGIPTFRSVLFCTLAFMFCFLFFYICIIILGGWGAWDWKRYLVFEGLSLKARLWGSHFFLLSLISFVIVGIFSLCWPV</sequence>
<comment type="caution">
    <text evidence="3">The sequence shown here is derived from an EMBL/GenBank/DDBJ whole genome shotgun (WGS) entry which is preliminary data.</text>
</comment>
<feature type="transmembrane region" description="Helical" evidence="1">
    <location>
        <begin position="186"/>
        <end position="206"/>
    </location>
</feature>